<dbReference type="EMBL" id="FQYP01000012">
    <property type="protein sequence ID" value="SHJ61859.1"/>
    <property type="molecule type" value="Genomic_DNA"/>
</dbReference>
<evidence type="ECO:0000313" key="2">
    <source>
        <dbReference type="EMBL" id="SHJ61859.1"/>
    </source>
</evidence>
<organism evidence="2 3">
    <name type="scientific">Aquimarina spongiae</name>
    <dbReference type="NCBI Taxonomy" id="570521"/>
    <lineage>
        <taxon>Bacteria</taxon>
        <taxon>Pseudomonadati</taxon>
        <taxon>Bacteroidota</taxon>
        <taxon>Flavobacteriia</taxon>
        <taxon>Flavobacteriales</taxon>
        <taxon>Flavobacteriaceae</taxon>
        <taxon>Aquimarina</taxon>
    </lineage>
</organism>
<gene>
    <name evidence="2" type="ORF">SAMN04488508_11242</name>
</gene>
<dbReference type="RefSeq" id="WP_073321280.1">
    <property type="nucleotide sequence ID" value="NZ_FQYP01000012.1"/>
</dbReference>
<evidence type="ECO:0008006" key="4">
    <source>
        <dbReference type="Google" id="ProtNLM"/>
    </source>
</evidence>
<accession>A0A1M6KSD9</accession>
<keyword evidence="3" id="KW-1185">Reference proteome</keyword>
<name>A0A1M6KSD9_9FLAO</name>
<sequence>MRKFLMAILILALVPACSSNDITGEYTCEMPDGTFGSVLKFKKGGKLFLDLVKQEWVERSPNLGDKLNVAGTYEIIDDKIVIKYFDGYQTHTLSKVGDKLTSTTNTFRLCTCQTKL</sequence>
<evidence type="ECO:0000256" key="1">
    <source>
        <dbReference type="SAM" id="SignalP"/>
    </source>
</evidence>
<reference evidence="3" key="1">
    <citation type="submission" date="2016-11" db="EMBL/GenBank/DDBJ databases">
        <authorList>
            <person name="Varghese N."/>
            <person name="Submissions S."/>
        </authorList>
    </citation>
    <scope>NUCLEOTIDE SEQUENCE [LARGE SCALE GENOMIC DNA]</scope>
    <source>
        <strain evidence="3">DSM 22623</strain>
    </source>
</reference>
<dbReference type="Proteomes" id="UP000184432">
    <property type="component" value="Unassembled WGS sequence"/>
</dbReference>
<keyword evidence="1" id="KW-0732">Signal</keyword>
<evidence type="ECO:0000313" key="3">
    <source>
        <dbReference type="Proteomes" id="UP000184432"/>
    </source>
</evidence>
<feature type="chain" id="PRO_5013314156" description="Membrane-bound lysozyme-inhibitor of c-type lysozyme" evidence="1">
    <location>
        <begin position="20"/>
        <end position="116"/>
    </location>
</feature>
<dbReference type="OrthoDB" id="9861754at2"/>
<dbReference type="AlphaFoldDB" id="A0A1M6KSD9"/>
<proteinExistence type="predicted"/>
<protein>
    <recommendedName>
        <fullName evidence="4">Membrane-bound lysozyme-inhibitor of c-type lysozyme</fullName>
    </recommendedName>
</protein>
<feature type="signal peptide" evidence="1">
    <location>
        <begin position="1"/>
        <end position="19"/>
    </location>
</feature>
<dbReference type="STRING" id="570521.SAMN04488508_11242"/>